<dbReference type="InterPro" id="IPR036390">
    <property type="entry name" value="WH_DNA-bd_sf"/>
</dbReference>
<dbReference type="Gene3D" id="1.10.10.10">
    <property type="entry name" value="Winged helix-like DNA-binding domain superfamily/Winged helix DNA-binding domain"/>
    <property type="match status" value="1"/>
</dbReference>
<dbReference type="GO" id="GO:0003700">
    <property type="term" value="F:DNA-binding transcription factor activity"/>
    <property type="evidence" value="ECO:0007669"/>
    <property type="project" value="InterPro"/>
</dbReference>
<proteinExistence type="predicted"/>
<evidence type="ECO:0000313" key="4">
    <source>
        <dbReference type="Proteomes" id="UP000466794"/>
    </source>
</evidence>
<feature type="compositionally biased region" description="Basic and acidic residues" evidence="1">
    <location>
        <begin position="18"/>
        <end position="31"/>
    </location>
</feature>
<evidence type="ECO:0000256" key="1">
    <source>
        <dbReference type="SAM" id="MobiDB-lite"/>
    </source>
</evidence>
<comment type="caution">
    <text evidence="3">The sequence shown here is derived from an EMBL/GenBank/DDBJ whole genome shotgun (WGS) entry which is preliminary data.</text>
</comment>
<feature type="compositionally biased region" description="Basic residues" evidence="1">
    <location>
        <begin position="7"/>
        <end position="17"/>
    </location>
</feature>
<dbReference type="SUPFAM" id="SSF46785">
    <property type="entry name" value="Winged helix' DNA-binding domain"/>
    <property type="match status" value="1"/>
</dbReference>
<dbReference type="GO" id="GO:0006950">
    <property type="term" value="P:response to stress"/>
    <property type="evidence" value="ECO:0007669"/>
    <property type="project" value="TreeGrafter"/>
</dbReference>
<dbReference type="PANTHER" id="PTHR33164">
    <property type="entry name" value="TRANSCRIPTIONAL REGULATOR, MARR FAMILY"/>
    <property type="match status" value="1"/>
</dbReference>
<dbReference type="InterPro" id="IPR039422">
    <property type="entry name" value="MarR/SlyA-like"/>
</dbReference>
<dbReference type="InterPro" id="IPR036388">
    <property type="entry name" value="WH-like_DNA-bd_sf"/>
</dbReference>
<dbReference type="SMART" id="SM00347">
    <property type="entry name" value="HTH_MARR"/>
    <property type="match status" value="1"/>
</dbReference>
<feature type="domain" description="HTH marR-type" evidence="2">
    <location>
        <begin position="38"/>
        <end position="168"/>
    </location>
</feature>
<dbReference type="PANTHER" id="PTHR33164:SF57">
    <property type="entry name" value="MARR-FAMILY TRANSCRIPTIONAL REGULATOR"/>
    <property type="match status" value="1"/>
</dbReference>
<dbReference type="PROSITE" id="PS50995">
    <property type="entry name" value="HTH_MARR_2"/>
    <property type="match status" value="1"/>
</dbReference>
<accession>A0A7K1V7X9</accession>
<protein>
    <submittedName>
        <fullName evidence="3">MarR family transcriptional regulator</fullName>
    </submittedName>
</protein>
<name>A0A7K1V7X9_9NOCA</name>
<keyword evidence="4" id="KW-1185">Reference proteome</keyword>
<dbReference type="InterPro" id="IPR000835">
    <property type="entry name" value="HTH_MarR-typ"/>
</dbReference>
<evidence type="ECO:0000259" key="2">
    <source>
        <dbReference type="PROSITE" id="PS50995"/>
    </source>
</evidence>
<feature type="region of interest" description="Disordered" evidence="1">
    <location>
        <begin position="1"/>
        <end position="31"/>
    </location>
</feature>
<dbReference type="EMBL" id="WRPP01000010">
    <property type="protein sequence ID" value="MVU82591.1"/>
    <property type="molecule type" value="Genomic_DNA"/>
</dbReference>
<sequence>MHDAYRVRHTHHVGCRHGRAERTAGRRRSVEGTDLTKPTDLLEFEAMLFGRYSLISRKGDHRLDRSAYTILSLLRTNGPLSIGQLSEALALDVSTLNRQTAAMMKSGLLERIPDPDGGIARKFRVTPEGDATLEDERAQSIRHLDAILADWPEEEVANLASYLERFNTAIERYHGRPWPRPAASVSGQRRPNK</sequence>
<evidence type="ECO:0000313" key="3">
    <source>
        <dbReference type="EMBL" id="MVU82591.1"/>
    </source>
</evidence>
<gene>
    <name evidence="3" type="ORF">GPX89_35840</name>
</gene>
<dbReference type="Pfam" id="PF01047">
    <property type="entry name" value="MarR"/>
    <property type="match status" value="1"/>
</dbReference>
<dbReference type="AlphaFoldDB" id="A0A7K1V7X9"/>
<dbReference type="Proteomes" id="UP000466794">
    <property type="component" value="Unassembled WGS sequence"/>
</dbReference>
<organism evidence="3 4">
    <name type="scientific">Nocardia terrae</name>
    <dbReference type="NCBI Taxonomy" id="2675851"/>
    <lineage>
        <taxon>Bacteria</taxon>
        <taxon>Bacillati</taxon>
        <taxon>Actinomycetota</taxon>
        <taxon>Actinomycetes</taxon>
        <taxon>Mycobacteriales</taxon>
        <taxon>Nocardiaceae</taxon>
        <taxon>Nocardia</taxon>
    </lineage>
</organism>
<reference evidence="3 4" key="1">
    <citation type="submission" date="2019-12" db="EMBL/GenBank/DDBJ databases">
        <title>Nocardia sp. nov. ET3-3 isolated from soil.</title>
        <authorList>
            <person name="Kanchanasin P."/>
            <person name="Tanasupawat S."/>
            <person name="Yuki M."/>
            <person name="Kudo T."/>
        </authorList>
    </citation>
    <scope>NUCLEOTIDE SEQUENCE [LARGE SCALE GENOMIC DNA]</scope>
    <source>
        <strain evidence="3 4">ET3-3</strain>
    </source>
</reference>